<dbReference type="Proteomes" id="UP000245444">
    <property type="component" value="Chromosome"/>
</dbReference>
<proteinExistence type="predicted"/>
<name>A0A2U8WMY8_9HYPH</name>
<sequence length="65" mass="7207">MAIVENDRGFAVEVQKYHHDRREGAWFKSGAGLTVYASRIPAVIAALEGAHRTITSLERAKRQVA</sequence>
<dbReference type="KEGG" id="mtea:DK419_16030"/>
<evidence type="ECO:0000313" key="2">
    <source>
        <dbReference type="Proteomes" id="UP000245444"/>
    </source>
</evidence>
<organism evidence="1 2">
    <name type="scientific">Methylobacterium terrae</name>
    <dbReference type="NCBI Taxonomy" id="2202827"/>
    <lineage>
        <taxon>Bacteria</taxon>
        <taxon>Pseudomonadati</taxon>
        <taxon>Pseudomonadota</taxon>
        <taxon>Alphaproteobacteria</taxon>
        <taxon>Hyphomicrobiales</taxon>
        <taxon>Methylobacteriaceae</taxon>
        <taxon>Methylobacterium</taxon>
    </lineage>
</organism>
<dbReference type="AlphaFoldDB" id="A0A2U8WMY8"/>
<dbReference type="EMBL" id="CP029553">
    <property type="protein sequence ID" value="AWN47634.1"/>
    <property type="molecule type" value="Genomic_DNA"/>
</dbReference>
<reference evidence="1 2" key="1">
    <citation type="submission" date="2018-05" db="EMBL/GenBank/DDBJ databases">
        <title>Complete Genome Sequence of Methylobacterium sp. 17Sr1-28.</title>
        <authorList>
            <person name="Srinivasan S."/>
        </authorList>
    </citation>
    <scope>NUCLEOTIDE SEQUENCE [LARGE SCALE GENOMIC DNA]</scope>
    <source>
        <strain evidence="1 2">17Sr1-28</strain>
    </source>
</reference>
<protein>
    <submittedName>
        <fullName evidence="1">Uncharacterized protein</fullName>
    </submittedName>
</protein>
<keyword evidence="2" id="KW-1185">Reference proteome</keyword>
<gene>
    <name evidence="1" type="ORF">DK419_16030</name>
</gene>
<accession>A0A2U8WMY8</accession>
<evidence type="ECO:0000313" key="1">
    <source>
        <dbReference type="EMBL" id="AWN47634.1"/>
    </source>
</evidence>